<evidence type="ECO:0000256" key="8">
    <source>
        <dbReference type="ARBA" id="ARBA00022597"/>
    </source>
</evidence>
<dbReference type="InterPro" id="IPR015813">
    <property type="entry name" value="Pyrv/PenolPyrv_kinase-like_dom"/>
</dbReference>
<dbReference type="InterPro" id="IPR006318">
    <property type="entry name" value="PTS_EI-like"/>
</dbReference>
<dbReference type="Gene3D" id="3.30.1340.10">
    <property type="entry name" value="HPr-like"/>
    <property type="match status" value="1"/>
</dbReference>
<evidence type="ECO:0000259" key="15">
    <source>
        <dbReference type="PROSITE" id="PS51350"/>
    </source>
</evidence>
<organism evidence="16 17">
    <name type="scientific">Herpetosiphon gulosus</name>
    <dbReference type="NCBI Taxonomy" id="1973496"/>
    <lineage>
        <taxon>Bacteria</taxon>
        <taxon>Bacillati</taxon>
        <taxon>Chloroflexota</taxon>
        <taxon>Chloroflexia</taxon>
        <taxon>Herpetosiphonales</taxon>
        <taxon>Herpetosiphonaceae</taxon>
        <taxon>Herpetosiphon</taxon>
    </lineage>
</organism>
<keyword evidence="13" id="KW-0460">Magnesium</keyword>
<evidence type="ECO:0000256" key="7">
    <source>
        <dbReference type="ARBA" id="ARBA00022490"/>
    </source>
</evidence>
<keyword evidence="6" id="KW-0813">Transport</keyword>
<keyword evidence="10" id="KW-0598">Phosphotransferase system</keyword>
<dbReference type="InterPro" id="IPR035895">
    <property type="entry name" value="HPr-like_sf"/>
</dbReference>
<evidence type="ECO:0000256" key="10">
    <source>
        <dbReference type="ARBA" id="ARBA00022683"/>
    </source>
</evidence>
<dbReference type="PANTHER" id="PTHR46244">
    <property type="entry name" value="PHOSPHOENOLPYRUVATE-PROTEIN PHOSPHOTRANSFERASE"/>
    <property type="match status" value="1"/>
</dbReference>
<dbReference type="NCBIfam" id="TIGR01417">
    <property type="entry name" value="PTS_I_fam"/>
    <property type="match status" value="1"/>
</dbReference>
<dbReference type="Pfam" id="PF05524">
    <property type="entry name" value="PEP-utilisers_N"/>
    <property type="match status" value="1"/>
</dbReference>
<comment type="subcellular location">
    <subcellularLocation>
        <location evidence="3">Cytoplasm</location>
    </subcellularLocation>
</comment>
<evidence type="ECO:0000256" key="2">
    <source>
        <dbReference type="ARBA" id="ARBA00001946"/>
    </source>
</evidence>
<dbReference type="InterPro" id="IPR040442">
    <property type="entry name" value="Pyrv_kinase-like_dom_sf"/>
</dbReference>
<dbReference type="EMBL" id="BAABRU010000006">
    <property type="protein sequence ID" value="GAA5528259.1"/>
    <property type="molecule type" value="Genomic_DNA"/>
</dbReference>
<evidence type="ECO:0000256" key="13">
    <source>
        <dbReference type="ARBA" id="ARBA00022842"/>
    </source>
</evidence>
<protein>
    <recommendedName>
        <fullName evidence="5">phosphoenolpyruvate--protein phosphotransferase</fullName>
        <ecNumber evidence="5">2.7.3.9</ecNumber>
    </recommendedName>
</protein>
<feature type="domain" description="HPr" evidence="15">
    <location>
        <begin position="1"/>
        <end position="88"/>
    </location>
</feature>
<dbReference type="PROSITE" id="PS00370">
    <property type="entry name" value="PEP_ENZYMES_PHOS_SITE"/>
    <property type="match status" value="1"/>
</dbReference>
<evidence type="ECO:0000256" key="3">
    <source>
        <dbReference type="ARBA" id="ARBA00004496"/>
    </source>
</evidence>
<dbReference type="Pfam" id="PF00381">
    <property type="entry name" value="PTS-HPr"/>
    <property type="match status" value="1"/>
</dbReference>
<dbReference type="NCBIfam" id="TIGR01003">
    <property type="entry name" value="PTS_HPr_family"/>
    <property type="match status" value="1"/>
</dbReference>
<keyword evidence="11" id="KW-0479">Metal-binding</keyword>
<dbReference type="Gene3D" id="1.10.274.10">
    <property type="entry name" value="PtsI, HPr-binding domain"/>
    <property type="match status" value="1"/>
</dbReference>
<dbReference type="Proteomes" id="UP001428290">
    <property type="component" value="Unassembled WGS sequence"/>
</dbReference>
<keyword evidence="12" id="KW-0418">Kinase</keyword>
<dbReference type="SUPFAM" id="SSF55594">
    <property type="entry name" value="HPr-like"/>
    <property type="match status" value="1"/>
</dbReference>
<dbReference type="RefSeq" id="WP_345721870.1">
    <property type="nucleotide sequence ID" value="NZ_BAABRU010000006.1"/>
</dbReference>
<accession>A0ABP9WYW3</accession>
<keyword evidence="7" id="KW-0963">Cytoplasm</keyword>
<dbReference type="InterPro" id="IPR008731">
    <property type="entry name" value="PTS_EIN"/>
</dbReference>
<dbReference type="InterPro" id="IPR036618">
    <property type="entry name" value="PtsI_HPr-bd_sf"/>
</dbReference>
<comment type="similarity">
    <text evidence="4">Belongs to the PEP-utilizing enzyme family.</text>
</comment>
<evidence type="ECO:0000256" key="12">
    <source>
        <dbReference type="ARBA" id="ARBA00022777"/>
    </source>
</evidence>
<comment type="catalytic activity">
    <reaction evidence="1">
        <text>L-histidyl-[protein] + phosphoenolpyruvate = N(pros)-phospho-L-histidyl-[protein] + pyruvate</text>
        <dbReference type="Rhea" id="RHEA:23880"/>
        <dbReference type="Rhea" id="RHEA-COMP:9745"/>
        <dbReference type="Rhea" id="RHEA-COMP:9746"/>
        <dbReference type="ChEBI" id="CHEBI:15361"/>
        <dbReference type="ChEBI" id="CHEBI:29979"/>
        <dbReference type="ChEBI" id="CHEBI:58702"/>
        <dbReference type="ChEBI" id="CHEBI:64837"/>
        <dbReference type="EC" id="2.7.3.9"/>
    </reaction>
</comment>
<dbReference type="Gene3D" id="3.20.20.60">
    <property type="entry name" value="Phosphoenolpyruvate-binding domains"/>
    <property type="match status" value="1"/>
</dbReference>
<dbReference type="SUPFAM" id="SSF51621">
    <property type="entry name" value="Phosphoenolpyruvate/pyruvate domain"/>
    <property type="match status" value="1"/>
</dbReference>
<dbReference type="InterPro" id="IPR000032">
    <property type="entry name" value="HPr-like"/>
</dbReference>
<dbReference type="Pfam" id="PF02896">
    <property type="entry name" value="PEP-utilizers_C"/>
    <property type="match status" value="1"/>
</dbReference>
<dbReference type="InterPro" id="IPR018274">
    <property type="entry name" value="PEP_util_AS"/>
</dbReference>
<dbReference type="CDD" id="cd00367">
    <property type="entry name" value="PTS-HPr_like"/>
    <property type="match status" value="1"/>
</dbReference>
<reference evidence="16 17" key="1">
    <citation type="submission" date="2024-02" db="EMBL/GenBank/DDBJ databases">
        <title>Herpetosiphon gulosus NBRC 112829.</title>
        <authorList>
            <person name="Ichikawa N."/>
            <person name="Katano-Makiyama Y."/>
            <person name="Hidaka K."/>
        </authorList>
    </citation>
    <scope>NUCLEOTIDE SEQUENCE [LARGE SCALE GENOMIC DNA]</scope>
    <source>
        <strain evidence="16 17">NBRC 112829</strain>
    </source>
</reference>
<dbReference type="Gene3D" id="3.50.30.10">
    <property type="entry name" value="Phosphohistidine domain"/>
    <property type="match status" value="1"/>
</dbReference>
<sequence length="702" mass="73729">MQELDLVIHNSAGLHARPARVLVDLAKQFKSTISIRAGSKRVNAKSMIALLTLGVVCGQAIQIEINGEDETAAAEAIVTAVHEGLGEGHGTPAANSVNDALAAARNGHANLNGHAKLETNVAVADPPPAPTRAEPLKAGATIQGIAGAPGIAVGTILRYERARIEITHRFSGVDNELQRLQAALTTAQQQLVALREQVLLRADASEAAIFDVHRDILADPALLDAVHSAIAAGQGAEVAWQNVINQQANAIAQLDDALLAERSSDIRDVGDRVLRLLVGAEASTLEAHWAKVKQPMIVVAYDLTPSETAAFDPAKVLGFCTAVGGPNAHTAILARALGLPAVISAGPSVLELATGTEVILDGTAGTLLISPAAEAIAAAKTAQQQEREHQALAMRSANQPATTLDGQHIEVVANIGGLSEAQQATTLGADGVGLLRTEFLFLERTQAPTEDEQFVTYREIAQAMGDAPVIVRTLDIGGDKPLPYLALPAEENPFLGERGIRLCLAHPELLQTQLRAILRAASFGRLRIMFPMIADAGELRAAKAEIERIRNELQLAPIEIGIMIEVPSAALMTDILAAEVDFFSIGTNDLTQYTLAMDRTHPTLAAQADGLHPAVLRLIARTVEAAHAAGKWVGVCGELGADPQAVPILVGLGVDELSVSVPAIPTVKAQIRALNFAQCQTSARRALACATAAEVRQGAFDQ</sequence>
<evidence type="ECO:0000313" key="17">
    <source>
        <dbReference type="Proteomes" id="UP001428290"/>
    </source>
</evidence>
<dbReference type="PROSITE" id="PS00742">
    <property type="entry name" value="PEP_ENZYMES_2"/>
    <property type="match status" value="1"/>
</dbReference>
<evidence type="ECO:0000256" key="5">
    <source>
        <dbReference type="ARBA" id="ARBA00012232"/>
    </source>
</evidence>
<evidence type="ECO:0000313" key="16">
    <source>
        <dbReference type="EMBL" id="GAA5528259.1"/>
    </source>
</evidence>
<keyword evidence="17" id="KW-1185">Reference proteome</keyword>
<dbReference type="InterPro" id="IPR008279">
    <property type="entry name" value="PEP-util_enz_mobile_dom"/>
</dbReference>
<dbReference type="Pfam" id="PF00391">
    <property type="entry name" value="PEP-utilizers"/>
    <property type="match status" value="1"/>
</dbReference>
<dbReference type="PRINTS" id="PR00107">
    <property type="entry name" value="PHOSPHOCPHPR"/>
</dbReference>
<keyword evidence="14" id="KW-0175">Coiled coil</keyword>
<dbReference type="InterPro" id="IPR036637">
    <property type="entry name" value="Phosphohistidine_dom_sf"/>
</dbReference>
<evidence type="ECO:0000256" key="6">
    <source>
        <dbReference type="ARBA" id="ARBA00022448"/>
    </source>
</evidence>
<evidence type="ECO:0000256" key="1">
    <source>
        <dbReference type="ARBA" id="ARBA00000683"/>
    </source>
</evidence>
<dbReference type="PANTHER" id="PTHR46244:SF6">
    <property type="entry name" value="PHOSPHOENOLPYRUVATE-PROTEIN PHOSPHOTRANSFERASE"/>
    <property type="match status" value="1"/>
</dbReference>
<keyword evidence="9" id="KW-0808">Transferase</keyword>
<dbReference type="InterPro" id="IPR000121">
    <property type="entry name" value="PEP_util_C"/>
</dbReference>
<dbReference type="PRINTS" id="PR01736">
    <property type="entry name" value="PHPHTRNFRASE"/>
</dbReference>
<feature type="coiled-coil region" evidence="14">
    <location>
        <begin position="170"/>
        <end position="197"/>
    </location>
</feature>
<evidence type="ECO:0000256" key="14">
    <source>
        <dbReference type="SAM" id="Coils"/>
    </source>
</evidence>
<evidence type="ECO:0000256" key="11">
    <source>
        <dbReference type="ARBA" id="ARBA00022723"/>
    </source>
</evidence>
<dbReference type="SUPFAM" id="SSF52009">
    <property type="entry name" value="Phosphohistidine domain"/>
    <property type="match status" value="1"/>
</dbReference>
<comment type="caution">
    <text evidence="16">The sequence shown here is derived from an EMBL/GenBank/DDBJ whole genome shotgun (WGS) entry which is preliminary data.</text>
</comment>
<dbReference type="InterPro" id="IPR002114">
    <property type="entry name" value="PTS_HPr_Ser_P_site"/>
</dbReference>
<proteinExistence type="inferred from homology"/>
<dbReference type="InterPro" id="IPR023151">
    <property type="entry name" value="PEP_util_CS"/>
</dbReference>
<dbReference type="PROSITE" id="PS51350">
    <property type="entry name" value="PTS_HPR_DOM"/>
    <property type="match status" value="1"/>
</dbReference>
<evidence type="ECO:0000256" key="9">
    <source>
        <dbReference type="ARBA" id="ARBA00022679"/>
    </source>
</evidence>
<dbReference type="SUPFAM" id="SSF47831">
    <property type="entry name" value="Enzyme I of the PEP:sugar phosphotransferase system HPr-binding (sub)domain"/>
    <property type="match status" value="1"/>
</dbReference>
<evidence type="ECO:0000256" key="4">
    <source>
        <dbReference type="ARBA" id="ARBA00007837"/>
    </source>
</evidence>
<gene>
    <name evidence="16" type="ORF">Hgul01_02057</name>
</gene>
<keyword evidence="8" id="KW-0762">Sugar transport</keyword>
<name>A0ABP9WYW3_9CHLR</name>
<dbReference type="PROSITE" id="PS00589">
    <property type="entry name" value="PTS_HPR_SER"/>
    <property type="match status" value="1"/>
</dbReference>
<dbReference type="EC" id="2.7.3.9" evidence="5"/>
<dbReference type="InterPro" id="IPR050499">
    <property type="entry name" value="PEP-utilizing_PTS_enzyme"/>
</dbReference>
<comment type="cofactor">
    <cofactor evidence="2">
        <name>Mg(2+)</name>
        <dbReference type="ChEBI" id="CHEBI:18420"/>
    </cofactor>
</comment>